<reference evidence="3 4" key="1">
    <citation type="journal article" date="2021" name="Sci. Rep.">
        <title>The genome of the diatom Chaetoceros tenuissimus carries an ancient integrated fragment of an extant virus.</title>
        <authorList>
            <person name="Hongo Y."/>
            <person name="Kimura K."/>
            <person name="Takaki Y."/>
            <person name="Yoshida Y."/>
            <person name="Baba S."/>
            <person name="Kobayashi G."/>
            <person name="Nagasaki K."/>
            <person name="Hano T."/>
            <person name="Tomaru Y."/>
        </authorList>
    </citation>
    <scope>NUCLEOTIDE SEQUENCE [LARGE SCALE GENOMIC DNA]</scope>
    <source>
        <strain evidence="3 4">NIES-3715</strain>
    </source>
</reference>
<feature type="transmembrane region" description="Helical" evidence="1">
    <location>
        <begin position="189"/>
        <end position="211"/>
    </location>
</feature>
<feature type="transmembrane region" description="Helical" evidence="1">
    <location>
        <begin position="303"/>
        <end position="325"/>
    </location>
</feature>
<keyword evidence="1" id="KW-1133">Transmembrane helix</keyword>
<feature type="transmembrane region" description="Helical" evidence="1">
    <location>
        <begin position="133"/>
        <end position="155"/>
    </location>
</feature>
<sequence>MKKCSRLLLLLSLQFASSVAFTQPSSFATATSTNKHVIKSNTFATARPSNMPSINRGGALNMVPVLTQAAAILTSPTVKALALANIVPTCIGYYKVEYGVSYAYGTATVASAYLALQTMLEASVSPFAAVAKLHALAIIFYGVRLNLFLGWREFFNERLRRMRERIEARQKRKEEGTGIFGRILNRTPFILSCSMLWAGLASPALSSANLIKTASIPSCPYALLAYKALVGMTWFGFLLAAVGDFQKSASKAKNGSDHLVTSGVYSLFRHPNYTGECIGWGSSFLASIVAVIGTKSLDVAKSVAPYLTLSSLGVFGIFFVLMMAATNLETRQEEKYGTSPEYKTWIVSSWAGPTLKK</sequence>
<feature type="signal peptide" evidence="2">
    <location>
        <begin position="1"/>
        <end position="20"/>
    </location>
</feature>
<evidence type="ECO:0000256" key="1">
    <source>
        <dbReference type="SAM" id="Phobius"/>
    </source>
</evidence>
<dbReference type="AlphaFoldDB" id="A0AAD3CWS0"/>
<evidence type="ECO:0000256" key="2">
    <source>
        <dbReference type="SAM" id="SignalP"/>
    </source>
</evidence>
<dbReference type="PANTHER" id="PTHR32251:SF15">
    <property type="entry name" value="3-OXO-5-ALPHA-STEROID 4-DEHYDROGENASE (DUF1295)"/>
    <property type="match status" value="1"/>
</dbReference>
<keyword evidence="4" id="KW-1185">Reference proteome</keyword>
<evidence type="ECO:0008006" key="5">
    <source>
        <dbReference type="Google" id="ProtNLM"/>
    </source>
</evidence>
<evidence type="ECO:0000313" key="4">
    <source>
        <dbReference type="Proteomes" id="UP001054902"/>
    </source>
</evidence>
<comment type="caution">
    <text evidence="3">The sequence shown here is derived from an EMBL/GenBank/DDBJ whole genome shotgun (WGS) entry which is preliminary data.</text>
</comment>
<keyword evidence="1" id="KW-0472">Membrane</keyword>
<dbReference type="PANTHER" id="PTHR32251">
    <property type="entry name" value="3-OXO-5-ALPHA-STEROID 4-DEHYDROGENASE"/>
    <property type="match status" value="1"/>
</dbReference>
<dbReference type="InterPro" id="IPR010721">
    <property type="entry name" value="UstE-like"/>
</dbReference>
<accession>A0AAD3CWS0</accession>
<dbReference type="Proteomes" id="UP001054902">
    <property type="component" value="Unassembled WGS sequence"/>
</dbReference>
<name>A0AAD3CWS0_9STRA</name>
<feature type="transmembrane region" description="Helical" evidence="1">
    <location>
        <begin position="277"/>
        <end position="297"/>
    </location>
</feature>
<protein>
    <recommendedName>
        <fullName evidence="5">Steroid 5-alpha reductase C-terminal domain-containing protein</fullName>
    </recommendedName>
</protein>
<feature type="transmembrane region" description="Helical" evidence="1">
    <location>
        <begin position="223"/>
        <end position="243"/>
    </location>
</feature>
<keyword evidence="1" id="KW-0812">Transmembrane</keyword>
<feature type="chain" id="PRO_5042290434" description="Steroid 5-alpha reductase C-terminal domain-containing protein" evidence="2">
    <location>
        <begin position="21"/>
        <end position="357"/>
    </location>
</feature>
<keyword evidence="2" id="KW-0732">Signal</keyword>
<proteinExistence type="predicted"/>
<evidence type="ECO:0000313" key="3">
    <source>
        <dbReference type="EMBL" id="GFH53289.1"/>
    </source>
</evidence>
<dbReference type="GO" id="GO:0016020">
    <property type="term" value="C:membrane"/>
    <property type="evidence" value="ECO:0007669"/>
    <property type="project" value="TreeGrafter"/>
</dbReference>
<gene>
    <name evidence="3" type="ORF">CTEN210_09765</name>
</gene>
<organism evidence="3 4">
    <name type="scientific">Chaetoceros tenuissimus</name>
    <dbReference type="NCBI Taxonomy" id="426638"/>
    <lineage>
        <taxon>Eukaryota</taxon>
        <taxon>Sar</taxon>
        <taxon>Stramenopiles</taxon>
        <taxon>Ochrophyta</taxon>
        <taxon>Bacillariophyta</taxon>
        <taxon>Coscinodiscophyceae</taxon>
        <taxon>Chaetocerotophycidae</taxon>
        <taxon>Chaetocerotales</taxon>
        <taxon>Chaetocerotaceae</taxon>
        <taxon>Chaetoceros</taxon>
    </lineage>
</organism>
<dbReference type="Pfam" id="PF06966">
    <property type="entry name" value="DUF1295"/>
    <property type="match status" value="1"/>
</dbReference>
<dbReference type="EMBL" id="BLLK01000046">
    <property type="protein sequence ID" value="GFH53289.1"/>
    <property type="molecule type" value="Genomic_DNA"/>
</dbReference>
<dbReference type="Gene3D" id="1.20.120.1630">
    <property type="match status" value="1"/>
</dbReference>